<evidence type="ECO:0000256" key="4">
    <source>
        <dbReference type="ARBA" id="ARBA00022729"/>
    </source>
</evidence>
<keyword evidence="6" id="KW-0325">Glycoprotein</keyword>
<dbReference type="Proteomes" id="UP001162162">
    <property type="component" value="Unassembled WGS sequence"/>
</dbReference>
<keyword evidence="5 7" id="KW-0378">Hydrolase</keyword>
<evidence type="ECO:0000256" key="1">
    <source>
        <dbReference type="ARBA" id="ARBA00009431"/>
    </source>
</evidence>
<evidence type="ECO:0000256" key="3">
    <source>
        <dbReference type="ARBA" id="ARBA00022670"/>
    </source>
</evidence>
<dbReference type="PRINTS" id="PR00724">
    <property type="entry name" value="CRBOXYPTASEC"/>
</dbReference>
<dbReference type="EC" id="3.4.16.-" evidence="7"/>
<comment type="caution">
    <text evidence="8">The sequence shown here is derived from an EMBL/GenBank/DDBJ whole genome shotgun (WGS) entry which is preliminary data.</text>
</comment>
<dbReference type="PANTHER" id="PTHR11802">
    <property type="entry name" value="SERINE PROTEASE FAMILY S10 SERINE CARBOXYPEPTIDASE"/>
    <property type="match status" value="1"/>
</dbReference>
<name>A0AAV8X9M5_9CUCU</name>
<gene>
    <name evidence="8" type="ORF">NQ318_010636</name>
</gene>
<dbReference type="GO" id="GO:0006508">
    <property type="term" value="P:proteolysis"/>
    <property type="evidence" value="ECO:0007669"/>
    <property type="project" value="UniProtKB-KW"/>
</dbReference>
<dbReference type="SUPFAM" id="SSF53474">
    <property type="entry name" value="alpha/beta-Hydrolases"/>
    <property type="match status" value="1"/>
</dbReference>
<protein>
    <recommendedName>
        <fullName evidence="7">Carboxypeptidase</fullName>
        <ecNumber evidence="7">3.4.16.-</ecNumber>
    </recommendedName>
</protein>
<evidence type="ECO:0000256" key="6">
    <source>
        <dbReference type="ARBA" id="ARBA00023180"/>
    </source>
</evidence>
<evidence type="ECO:0000256" key="5">
    <source>
        <dbReference type="ARBA" id="ARBA00022801"/>
    </source>
</evidence>
<dbReference type="AlphaFoldDB" id="A0AAV8X9M5"/>
<evidence type="ECO:0000256" key="7">
    <source>
        <dbReference type="RuleBase" id="RU361156"/>
    </source>
</evidence>
<evidence type="ECO:0000256" key="2">
    <source>
        <dbReference type="ARBA" id="ARBA00022645"/>
    </source>
</evidence>
<dbReference type="PANTHER" id="PTHR11802:SF472">
    <property type="entry name" value="SERINE CARBOXYPEPTIDASE CPVL-RELATED"/>
    <property type="match status" value="1"/>
</dbReference>
<dbReference type="Gene3D" id="3.40.50.1820">
    <property type="entry name" value="alpha/beta hydrolase"/>
    <property type="match status" value="1"/>
</dbReference>
<sequence>MYRNIKQEKIVGDPGEPLLLTSFIQENRIDEALAAAQVDSELFLGVKSYAGYFTVREQYNANLFFWFFPSESDYENDPVVLWLQGGPGATSLFGLFEEHGPFSVDDNMVLQLREYSWSKSHSVIYIDNPVGTGYSFADSDGLAKDETQVGADLYEALIQFFTLFPELQKNEFYITGESYAGKYVPAIGYTILQQNPSASLQINLQGLAIGNGFSDPANQINYGDYLFQLGFVDSNTQQKLKDNEKEVQELVSQGEYIKANVVLDLNQPNNIFYTATGYYNYYNFLYPVDPVSDVGMDQFVQTEEARLAMHVGSTVLNSGNVYGNLEADVMQSVTPGSPSCSATTE</sequence>
<comment type="similarity">
    <text evidence="1 7">Belongs to the peptidase S10 family.</text>
</comment>
<keyword evidence="2 7" id="KW-0121">Carboxypeptidase</keyword>
<dbReference type="PROSITE" id="PS00131">
    <property type="entry name" value="CARBOXYPEPT_SER_SER"/>
    <property type="match status" value="1"/>
</dbReference>
<evidence type="ECO:0000313" key="9">
    <source>
        <dbReference type="Proteomes" id="UP001162162"/>
    </source>
</evidence>
<keyword evidence="3 7" id="KW-0645">Protease</keyword>
<evidence type="ECO:0000313" key="8">
    <source>
        <dbReference type="EMBL" id="KAJ8935498.1"/>
    </source>
</evidence>
<keyword evidence="9" id="KW-1185">Reference proteome</keyword>
<reference evidence="8" key="1">
    <citation type="journal article" date="2023" name="Insect Mol. Biol.">
        <title>Genome sequencing provides insights into the evolution of gene families encoding plant cell wall-degrading enzymes in longhorned beetles.</title>
        <authorList>
            <person name="Shin N.R."/>
            <person name="Okamura Y."/>
            <person name="Kirsch R."/>
            <person name="Pauchet Y."/>
        </authorList>
    </citation>
    <scope>NUCLEOTIDE SEQUENCE</scope>
    <source>
        <strain evidence="8">AMC_N1</strain>
    </source>
</reference>
<dbReference type="InterPro" id="IPR001563">
    <property type="entry name" value="Peptidase_S10"/>
</dbReference>
<accession>A0AAV8X9M5</accession>
<organism evidence="8 9">
    <name type="scientific">Aromia moschata</name>
    <dbReference type="NCBI Taxonomy" id="1265417"/>
    <lineage>
        <taxon>Eukaryota</taxon>
        <taxon>Metazoa</taxon>
        <taxon>Ecdysozoa</taxon>
        <taxon>Arthropoda</taxon>
        <taxon>Hexapoda</taxon>
        <taxon>Insecta</taxon>
        <taxon>Pterygota</taxon>
        <taxon>Neoptera</taxon>
        <taxon>Endopterygota</taxon>
        <taxon>Coleoptera</taxon>
        <taxon>Polyphaga</taxon>
        <taxon>Cucujiformia</taxon>
        <taxon>Chrysomeloidea</taxon>
        <taxon>Cerambycidae</taxon>
        <taxon>Cerambycinae</taxon>
        <taxon>Callichromatini</taxon>
        <taxon>Aromia</taxon>
    </lineage>
</organism>
<dbReference type="EMBL" id="JAPWTK010000875">
    <property type="protein sequence ID" value="KAJ8935498.1"/>
    <property type="molecule type" value="Genomic_DNA"/>
</dbReference>
<dbReference type="InterPro" id="IPR029058">
    <property type="entry name" value="AB_hydrolase_fold"/>
</dbReference>
<dbReference type="InterPro" id="IPR018202">
    <property type="entry name" value="Ser_caboxypep_ser_AS"/>
</dbReference>
<proteinExistence type="inferred from homology"/>
<dbReference type="GO" id="GO:0004185">
    <property type="term" value="F:serine-type carboxypeptidase activity"/>
    <property type="evidence" value="ECO:0007669"/>
    <property type="project" value="UniProtKB-UniRule"/>
</dbReference>
<dbReference type="Pfam" id="PF00450">
    <property type="entry name" value="Peptidase_S10"/>
    <property type="match status" value="1"/>
</dbReference>
<keyword evidence="4" id="KW-0732">Signal</keyword>